<dbReference type="EMBL" id="LDJJ01000051">
    <property type="protein sequence ID" value="KRG65796.1"/>
    <property type="molecule type" value="Genomic_DNA"/>
</dbReference>
<gene>
    <name evidence="1" type="ORF">ABB27_14580</name>
</gene>
<accession>A0A0R0CJM6</accession>
<dbReference type="Proteomes" id="UP000051863">
    <property type="component" value="Unassembled WGS sequence"/>
</dbReference>
<name>A0A0R0CJM6_9GAMM</name>
<comment type="caution">
    <text evidence="1">The sequence shown here is derived from an EMBL/GenBank/DDBJ whole genome shotgun (WGS) entry which is preliminary data.</text>
</comment>
<evidence type="ECO:0000313" key="2">
    <source>
        <dbReference type="Proteomes" id="UP000051863"/>
    </source>
</evidence>
<evidence type="ECO:0000313" key="1">
    <source>
        <dbReference type="EMBL" id="KRG65796.1"/>
    </source>
</evidence>
<organism evidence="1 2">
    <name type="scientific">Stenotrophomonas terrae</name>
    <dbReference type="NCBI Taxonomy" id="405446"/>
    <lineage>
        <taxon>Bacteria</taxon>
        <taxon>Pseudomonadati</taxon>
        <taxon>Pseudomonadota</taxon>
        <taxon>Gammaproteobacteria</taxon>
        <taxon>Lysobacterales</taxon>
        <taxon>Lysobacteraceae</taxon>
        <taxon>Stenotrophomonas</taxon>
    </lineage>
</organism>
<dbReference type="AlphaFoldDB" id="A0A0R0CJM6"/>
<proteinExistence type="predicted"/>
<protein>
    <submittedName>
        <fullName evidence="1">Uncharacterized protein</fullName>
    </submittedName>
</protein>
<reference evidence="1 2" key="1">
    <citation type="submission" date="2015-05" db="EMBL/GenBank/DDBJ databases">
        <title>Genome sequencing and analysis of members of genus Stenotrophomonas.</title>
        <authorList>
            <person name="Patil P.P."/>
            <person name="Midha S."/>
            <person name="Patil P.B."/>
        </authorList>
    </citation>
    <scope>NUCLEOTIDE SEQUENCE [LARGE SCALE GENOMIC DNA]</scope>
    <source>
        <strain evidence="1 2">DSM 18941</strain>
    </source>
</reference>
<keyword evidence="2" id="KW-1185">Reference proteome</keyword>
<sequence>MSYQLDVINLFLKLRPPDSNNWVSIADLMLAKQRRKGSFVGLYNDTKARRSQPIGPHSIKLELRGFAPNLADDALLSNQQNCKLVIPTRITC</sequence>